<gene>
    <name evidence="1" type="ORF">LCGC14_1118060</name>
</gene>
<proteinExistence type="predicted"/>
<protein>
    <submittedName>
        <fullName evidence="1">Uncharacterized protein</fullName>
    </submittedName>
</protein>
<dbReference type="AlphaFoldDB" id="A0A0F9M9L4"/>
<name>A0A0F9M9L4_9ZZZZ</name>
<reference evidence="1" key="1">
    <citation type="journal article" date="2015" name="Nature">
        <title>Complex archaea that bridge the gap between prokaryotes and eukaryotes.</title>
        <authorList>
            <person name="Spang A."/>
            <person name="Saw J.H."/>
            <person name="Jorgensen S.L."/>
            <person name="Zaremba-Niedzwiedzka K."/>
            <person name="Martijn J."/>
            <person name="Lind A.E."/>
            <person name="van Eijk R."/>
            <person name="Schleper C."/>
            <person name="Guy L."/>
            <person name="Ettema T.J."/>
        </authorList>
    </citation>
    <scope>NUCLEOTIDE SEQUENCE</scope>
</reference>
<sequence length="71" mass="8594">MTFDLFWIDFYPSDRLFGFGLFGIRTEDSSGERTLRNLFSIYWNDRELMIDLFWFRIVTHAVLIGYKEEGK</sequence>
<dbReference type="EMBL" id="LAZR01005153">
    <property type="protein sequence ID" value="KKN02404.1"/>
    <property type="molecule type" value="Genomic_DNA"/>
</dbReference>
<comment type="caution">
    <text evidence="1">The sequence shown here is derived from an EMBL/GenBank/DDBJ whole genome shotgun (WGS) entry which is preliminary data.</text>
</comment>
<accession>A0A0F9M9L4</accession>
<organism evidence="1">
    <name type="scientific">marine sediment metagenome</name>
    <dbReference type="NCBI Taxonomy" id="412755"/>
    <lineage>
        <taxon>unclassified sequences</taxon>
        <taxon>metagenomes</taxon>
        <taxon>ecological metagenomes</taxon>
    </lineage>
</organism>
<evidence type="ECO:0000313" key="1">
    <source>
        <dbReference type="EMBL" id="KKN02404.1"/>
    </source>
</evidence>